<evidence type="ECO:0000313" key="2">
    <source>
        <dbReference type="WBParaSite" id="JU765_v2.g11240.t1"/>
    </source>
</evidence>
<evidence type="ECO:0000313" key="1">
    <source>
        <dbReference type="Proteomes" id="UP000887576"/>
    </source>
</evidence>
<reference evidence="2" key="1">
    <citation type="submission" date="2022-11" db="UniProtKB">
        <authorList>
            <consortium name="WormBaseParasite"/>
        </authorList>
    </citation>
    <scope>IDENTIFICATION</scope>
</reference>
<sequence length="52" mass="5779">MVEPAGTSNGVHPYHEMIQQFKEICAVSEDVAQMCIEDAEGNLQNAIVRFLN</sequence>
<protein>
    <submittedName>
        <fullName evidence="2">Uncharacterized protein</fullName>
    </submittedName>
</protein>
<proteinExistence type="predicted"/>
<dbReference type="WBParaSite" id="JU765_v2.g11240.t1">
    <property type="protein sequence ID" value="JU765_v2.g11240.t1"/>
    <property type="gene ID" value="JU765_v2.g11240"/>
</dbReference>
<organism evidence="1 2">
    <name type="scientific">Panagrolaimus sp. JU765</name>
    <dbReference type="NCBI Taxonomy" id="591449"/>
    <lineage>
        <taxon>Eukaryota</taxon>
        <taxon>Metazoa</taxon>
        <taxon>Ecdysozoa</taxon>
        <taxon>Nematoda</taxon>
        <taxon>Chromadorea</taxon>
        <taxon>Rhabditida</taxon>
        <taxon>Tylenchina</taxon>
        <taxon>Panagrolaimomorpha</taxon>
        <taxon>Panagrolaimoidea</taxon>
        <taxon>Panagrolaimidae</taxon>
        <taxon>Panagrolaimus</taxon>
    </lineage>
</organism>
<dbReference type="Proteomes" id="UP000887576">
    <property type="component" value="Unplaced"/>
</dbReference>
<name>A0AC34PYR2_9BILA</name>
<accession>A0AC34PYR2</accession>